<dbReference type="Pfam" id="PF09881">
    <property type="entry name" value="EhaD"/>
    <property type="match status" value="1"/>
</dbReference>
<dbReference type="InterPro" id="IPR019213">
    <property type="entry name" value="EhaD-like"/>
</dbReference>
<keyword evidence="1" id="KW-0812">Transmembrane</keyword>
<feature type="transmembrane region" description="Helical" evidence="1">
    <location>
        <begin position="57"/>
        <end position="76"/>
    </location>
</feature>
<dbReference type="Proteomes" id="UP000191661">
    <property type="component" value="Unassembled WGS sequence"/>
</dbReference>
<evidence type="ECO:0000313" key="2">
    <source>
        <dbReference type="EMBL" id="OQD59240.1"/>
    </source>
</evidence>
<evidence type="ECO:0000256" key="1">
    <source>
        <dbReference type="SAM" id="Phobius"/>
    </source>
</evidence>
<sequence length="100" mass="11158">MIFLDFLNVTSISIILMFIGAFGIILLVKPLDKLIMFAVMEAGLLLAVVSFRYLDVALVIALFGPISTVIFLLSIIKINDIRKRDIKEGNKNNPEGEIFD</sequence>
<feature type="transmembrane region" description="Helical" evidence="1">
    <location>
        <begin position="6"/>
        <end position="27"/>
    </location>
</feature>
<proteinExistence type="predicted"/>
<dbReference type="AlphaFoldDB" id="A0A1V6N3G7"/>
<dbReference type="OrthoDB" id="69360at2157"/>
<reference evidence="2 3" key="1">
    <citation type="submission" date="2014-12" db="EMBL/GenBank/DDBJ databases">
        <title>Genome sequence of Methanobrevibacter arboriphilicus DH1, DSM1125.</title>
        <authorList>
            <person name="Poehlein A."/>
            <person name="Thauer R.K."/>
            <person name="Seedorf H."/>
            <person name="Daniel R."/>
        </authorList>
    </citation>
    <scope>NUCLEOTIDE SEQUENCE [LARGE SCALE GENOMIC DNA]</scope>
    <source>
        <strain evidence="2 3">DH1</strain>
    </source>
</reference>
<keyword evidence="1" id="KW-0472">Membrane</keyword>
<keyword evidence="1" id="KW-1133">Transmembrane helix</keyword>
<organism evidence="2 3">
    <name type="scientific">Methanobrevibacter arboriphilus JCM 13429 = DSM 1125</name>
    <dbReference type="NCBI Taxonomy" id="1300164"/>
    <lineage>
        <taxon>Archaea</taxon>
        <taxon>Methanobacteriati</taxon>
        <taxon>Methanobacteriota</taxon>
        <taxon>Methanomada group</taxon>
        <taxon>Methanobacteria</taxon>
        <taxon>Methanobacteriales</taxon>
        <taxon>Methanobacteriaceae</taxon>
        <taxon>Methanobrevibacter</taxon>
    </lineage>
</organism>
<protein>
    <submittedName>
        <fullName evidence="2">Energy-converting hydrogenase A, subunit D</fullName>
    </submittedName>
</protein>
<name>A0A1V6N3G7_METAZ</name>
<dbReference type="EMBL" id="JXMW01000005">
    <property type="protein sequence ID" value="OQD59240.1"/>
    <property type="molecule type" value="Genomic_DNA"/>
</dbReference>
<dbReference type="RefSeq" id="WP_080459917.1">
    <property type="nucleotide sequence ID" value="NZ_BBET01000156.1"/>
</dbReference>
<comment type="caution">
    <text evidence="2">The sequence shown here is derived from an EMBL/GenBank/DDBJ whole genome shotgun (WGS) entry which is preliminary data.</text>
</comment>
<evidence type="ECO:0000313" key="3">
    <source>
        <dbReference type="Proteomes" id="UP000191661"/>
    </source>
</evidence>
<keyword evidence="3" id="KW-1185">Reference proteome</keyword>
<gene>
    <name evidence="2" type="primary">ehaD</name>
    <name evidence="2" type="ORF">MBBAR_5c00830</name>
</gene>
<feature type="transmembrane region" description="Helical" evidence="1">
    <location>
        <begin position="34"/>
        <end position="51"/>
    </location>
</feature>
<accession>A0A1V6N3G7</accession>